<sequence>MLNQRKILNTQNLLANTLDEAAKVLPNLAEKEFKELFKGFNNNSTKFTEALTLIKAIRIIPIQEATTTLEEYITSSDTDSYTKSAVVVGLVEVIKTKPNLAEAIFKTLKQLFINHKTYIRIKSTIALTLIKILKAMSIAPPCRTFKELTGMPKIDKYIKYKAITSLVEIVKEIPVDCVNYMNINELLTIIDLTKTTDHYEELYLDTKIV</sequence>
<evidence type="ECO:0000313" key="2">
    <source>
        <dbReference type="Proteomes" id="UP001628124"/>
    </source>
</evidence>
<gene>
    <name evidence="1" type="ORF">KNCP2_06860</name>
</gene>
<accession>A0ABP9TVV0</accession>
<keyword evidence="2" id="KW-1185">Reference proteome</keyword>
<protein>
    <submittedName>
        <fullName evidence="1">Uncharacterized protein</fullName>
    </submittedName>
</protein>
<organism evidence="1 2">
    <name type="scientific">Candidatus Rickettsia kedanie</name>
    <dbReference type="NCBI Taxonomy" id="3115352"/>
    <lineage>
        <taxon>Bacteria</taxon>
        <taxon>Pseudomonadati</taxon>
        <taxon>Pseudomonadota</taxon>
        <taxon>Alphaproteobacteria</taxon>
        <taxon>Rickettsiales</taxon>
        <taxon>Rickettsiaceae</taxon>
        <taxon>Rickettsieae</taxon>
        <taxon>Rickettsia</taxon>
        <taxon>spotted fever group</taxon>
    </lineage>
</organism>
<proteinExistence type="predicted"/>
<evidence type="ECO:0000313" key="1">
    <source>
        <dbReference type="EMBL" id="GAA5252398.1"/>
    </source>
</evidence>
<reference evidence="1 2" key="1">
    <citation type="journal article" date="2024" name="Microbiol. Immunol.">
        <title>Discovery of a novel spotted fever group Rickettsia, 'Candidatus Rickettsia kedanie,' in unfed larval chigger mites, Leptotrombidium scutellare.</title>
        <authorList>
            <person name="Ogawa M."/>
            <person name="Matsutani M."/>
            <person name="Katayama T."/>
            <person name="Takada N."/>
            <person name="Noda S."/>
            <person name="Takahashi M."/>
            <person name="Kageyama D."/>
            <person name="Hanaoka N."/>
            <person name="Ebihara H."/>
        </authorList>
    </citation>
    <scope>NUCLEOTIDE SEQUENCE [LARGE SCALE GENOMIC DNA]</scope>
    <source>
        <strain evidence="1 2">KNCP2-13</strain>
    </source>
</reference>
<comment type="caution">
    <text evidence="1">The sequence shown here is derived from an EMBL/GenBank/DDBJ whole genome shotgun (WGS) entry which is preliminary data.</text>
</comment>
<dbReference type="EMBL" id="BAABMM010000027">
    <property type="protein sequence ID" value="GAA5252398.1"/>
    <property type="molecule type" value="Genomic_DNA"/>
</dbReference>
<dbReference type="RefSeq" id="WP_412708069.1">
    <property type="nucleotide sequence ID" value="NZ_BAABMM010000027.1"/>
</dbReference>
<name>A0ABP9TVV0_9RICK</name>
<dbReference type="Proteomes" id="UP001628124">
    <property type="component" value="Unassembled WGS sequence"/>
</dbReference>